<comment type="caution">
    <text evidence="1">The sequence shown here is derived from an EMBL/GenBank/DDBJ whole genome shotgun (WGS) entry which is preliminary data.</text>
</comment>
<dbReference type="NCBIfam" id="NF009049">
    <property type="entry name" value="PRK12383.1"/>
    <property type="match status" value="1"/>
</dbReference>
<dbReference type="PANTHER" id="PTHR21110:SF0">
    <property type="entry name" value="PHOSPHOPENTOMUTASE"/>
    <property type="match status" value="1"/>
</dbReference>
<gene>
    <name evidence="1" type="ORF">NWF35_00820</name>
</gene>
<keyword evidence="1" id="KW-0413">Isomerase</keyword>
<dbReference type="EMBL" id="JANRHH010000006">
    <property type="protein sequence ID" value="MDN4592477.1"/>
    <property type="molecule type" value="Genomic_DNA"/>
</dbReference>
<reference evidence="1" key="1">
    <citation type="submission" date="2022-08" db="EMBL/GenBank/DDBJ databases">
        <title>Polycladomyces zharkentsis sp. nov., a novel thermophilic CMC and starch-degrading bacterium isolated from a geothermal spring in Kazakhstan.</title>
        <authorList>
            <person name="Mashzhan A."/>
            <person name="Kistaubaeva A."/>
            <person name="Javier-Lopez R."/>
            <person name="Birkeland N.-K."/>
        </authorList>
    </citation>
    <scope>NUCLEOTIDE SEQUENCE</scope>
    <source>
        <strain evidence="1">KSR 13</strain>
    </source>
</reference>
<dbReference type="InterPro" id="IPR017850">
    <property type="entry name" value="Alkaline_phosphatase_core_sf"/>
</dbReference>
<dbReference type="InterPro" id="IPR010045">
    <property type="entry name" value="DeoB"/>
</dbReference>
<protein>
    <submittedName>
        <fullName evidence="1">Phosphopentomutase</fullName>
        <ecNumber evidence="1">5.4.2.7</ecNumber>
    </submittedName>
</protein>
<evidence type="ECO:0000313" key="1">
    <source>
        <dbReference type="EMBL" id="MDN4592477.1"/>
    </source>
</evidence>
<dbReference type="GO" id="GO:0008973">
    <property type="term" value="F:phosphopentomutase activity"/>
    <property type="evidence" value="ECO:0007669"/>
    <property type="project" value="UniProtKB-EC"/>
</dbReference>
<dbReference type="Proteomes" id="UP001174196">
    <property type="component" value="Unassembled WGS sequence"/>
</dbReference>
<evidence type="ECO:0000313" key="2">
    <source>
        <dbReference type="Proteomes" id="UP001174196"/>
    </source>
</evidence>
<dbReference type="Gene3D" id="3.40.720.10">
    <property type="entry name" value="Alkaline Phosphatase, subunit A"/>
    <property type="match status" value="1"/>
</dbReference>
<proteinExistence type="predicted"/>
<dbReference type="RefSeq" id="WP_301237216.1">
    <property type="nucleotide sequence ID" value="NZ_JANRHH010000006.1"/>
</dbReference>
<accession>A0ABT8IIA2</accession>
<dbReference type="SUPFAM" id="SSF53649">
    <property type="entry name" value="Alkaline phosphatase-like"/>
    <property type="match status" value="1"/>
</dbReference>
<organism evidence="1 2">
    <name type="scientific">Polycladomyces subterraneus</name>
    <dbReference type="NCBI Taxonomy" id="1016997"/>
    <lineage>
        <taxon>Bacteria</taxon>
        <taxon>Bacillati</taxon>
        <taxon>Bacillota</taxon>
        <taxon>Bacilli</taxon>
        <taxon>Bacillales</taxon>
        <taxon>Thermoactinomycetaceae</taxon>
        <taxon>Polycladomyces</taxon>
    </lineage>
</organism>
<sequence length="263" mass="28721">MDDVPEVRPQDVGANTCKHILEARTDIYLPNLEKLGIMNALGKEVGNMRFSERAVYGSSDLMHFGGDTFFGHQEIMGTPPKKPLIQPFNEVIDQVFIALKKQGYEIEYVGGNLQILVVNNCVTVGDNLEADPGQVYNITGCLDRIDFEEITSIGNVVRNVVKVSRVIAFGGNDVTIGDVLAARKEIAGYTGIDTPQSGVYNKGYQVIHLGYGIDPRVQVPTILGKQGIPVVLLGKVADIVQNRDGTMRKPLNKCVPCTMVLFA</sequence>
<dbReference type="EC" id="5.4.2.7" evidence="1"/>
<keyword evidence="2" id="KW-1185">Reference proteome</keyword>
<name>A0ABT8IIA2_9BACL</name>
<dbReference type="PANTHER" id="PTHR21110">
    <property type="entry name" value="PHOSPHOPENTOMUTASE"/>
    <property type="match status" value="1"/>
</dbReference>